<reference evidence="1" key="1">
    <citation type="submission" date="2023-08" db="EMBL/GenBank/DDBJ databases">
        <authorList>
            <person name="Chen Y."/>
            <person name="Shah S."/>
            <person name="Dougan E. K."/>
            <person name="Thang M."/>
            <person name="Chan C."/>
        </authorList>
    </citation>
    <scope>NUCLEOTIDE SEQUENCE</scope>
</reference>
<proteinExistence type="predicted"/>
<dbReference type="Gene3D" id="3.40.50.150">
    <property type="entry name" value="Vaccinia Virus protein VP39"/>
    <property type="match status" value="1"/>
</dbReference>
<dbReference type="AlphaFoldDB" id="A0AA36J566"/>
<evidence type="ECO:0000313" key="2">
    <source>
        <dbReference type="Proteomes" id="UP001178507"/>
    </source>
</evidence>
<evidence type="ECO:0008006" key="3">
    <source>
        <dbReference type="Google" id="ProtNLM"/>
    </source>
</evidence>
<dbReference type="InterPro" id="IPR007884">
    <property type="entry name" value="METL9"/>
</dbReference>
<dbReference type="Proteomes" id="UP001178507">
    <property type="component" value="Unassembled WGS sequence"/>
</dbReference>
<dbReference type="InterPro" id="IPR029063">
    <property type="entry name" value="SAM-dependent_MTases_sf"/>
</dbReference>
<keyword evidence="2" id="KW-1185">Reference proteome</keyword>
<evidence type="ECO:0000313" key="1">
    <source>
        <dbReference type="EMBL" id="CAJ1398686.1"/>
    </source>
</evidence>
<name>A0AA36J566_9DINO</name>
<gene>
    <name evidence="1" type="ORF">EVOR1521_LOCUS22415</name>
</gene>
<organism evidence="1 2">
    <name type="scientific">Effrenium voratum</name>
    <dbReference type="NCBI Taxonomy" id="2562239"/>
    <lineage>
        <taxon>Eukaryota</taxon>
        <taxon>Sar</taxon>
        <taxon>Alveolata</taxon>
        <taxon>Dinophyceae</taxon>
        <taxon>Suessiales</taxon>
        <taxon>Symbiodiniaceae</taxon>
        <taxon>Effrenium</taxon>
    </lineage>
</organism>
<sequence>MVYCCHSHSFCRVRDLRYRCGRDLAGGLARHWVQLSLDEATQAFLRWCARGPTTTEIFKTSLSRILRWCMSATDANALLGRGEMFALSRWQATQLLGRCEAAGSLLDVGAGVGLVTEQLAPLFDKVIATEASAPMARQLRRRGFSVLGSADLAGLEALAQREGIDGGFNCISLVNVLDRCDRPLSLLQDLKRRLKPDGRLLLAVVLPFKPFVEHGIFKLQPTERLSLDRSATWESAVEELWQLLQSLGFKLEALTRVPYLCKGDLTTRRETGKCGRPVRPDFSGLPTSISWTTPSSC</sequence>
<accession>A0AA36J566</accession>
<dbReference type="GO" id="GO:0106370">
    <property type="term" value="F:protein-L-histidine N-pros-methyltransferase activity"/>
    <property type="evidence" value="ECO:0007669"/>
    <property type="project" value="InterPro"/>
</dbReference>
<dbReference type="Pfam" id="PF05219">
    <property type="entry name" value="DREV"/>
    <property type="match status" value="1"/>
</dbReference>
<dbReference type="PANTHER" id="PTHR12890">
    <property type="entry name" value="DREV PROTEIN"/>
    <property type="match status" value="1"/>
</dbReference>
<dbReference type="PANTHER" id="PTHR12890:SF0">
    <property type="entry name" value="PROTEIN-L-HISTIDINE N-PROS-METHYLTRANSFERASE"/>
    <property type="match status" value="1"/>
</dbReference>
<dbReference type="SUPFAM" id="SSF53335">
    <property type="entry name" value="S-adenosyl-L-methionine-dependent methyltransferases"/>
    <property type="match status" value="1"/>
</dbReference>
<comment type="caution">
    <text evidence="1">The sequence shown here is derived from an EMBL/GenBank/DDBJ whole genome shotgun (WGS) entry which is preliminary data.</text>
</comment>
<protein>
    <recommendedName>
        <fullName evidence="3">Methyltransferase domain-containing protein</fullName>
    </recommendedName>
</protein>
<dbReference type="EMBL" id="CAUJNA010003308">
    <property type="protein sequence ID" value="CAJ1398686.1"/>
    <property type="molecule type" value="Genomic_DNA"/>
</dbReference>
<dbReference type="CDD" id="cd02440">
    <property type="entry name" value="AdoMet_MTases"/>
    <property type="match status" value="1"/>
</dbReference>